<feature type="region of interest" description="Disordered" evidence="2">
    <location>
        <begin position="1"/>
        <end position="192"/>
    </location>
</feature>
<protein>
    <submittedName>
        <fullName evidence="5">Transcriptional regulator</fullName>
    </submittedName>
</protein>
<evidence type="ECO:0000256" key="2">
    <source>
        <dbReference type="SAM" id="MobiDB-lite"/>
    </source>
</evidence>
<feature type="compositionally biased region" description="Low complexity" evidence="2">
    <location>
        <begin position="66"/>
        <end position="88"/>
    </location>
</feature>
<dbReference type="EMBL" id="VYSG01000001">
    <property type="protein sequence ID" value="NEG69316.1"/>
    <property type="molecule type" value="Genomic_DNA"/>
</dbReference>
<feature type="compositionally biased region" description="Polar residues" evidence="2">
    <location>
        <begin position="132"/>
        <end position="146"/>
    </location>
</feature>
<accession>A0A6I5MYP1</accession>
<dbReference type="Gene3D" id="3.40.630.190">
    <property type="entry name" value="LCP protein"/>
    <property type="match status" value="1"/>
</dbReference>
<keyword evidence="3" id="KW-0812">Transmembrane</keyword>
<sequence>MTQHDNPPSFAPKPHRHHGSSASSGSSAANGAAGSSGASHASAGGAGNAGGDAMPASFAPRRNRSPRQSSSAHPDAAQSAAQSPRAAQGRTAGNVAREQAPAGMAGESGQGAQSDVPPSFSPNGHAHESRAPRSSQGSTNRQSSAYPTGGRTPDSHGGRSGGSRRPSMPSLPSRGGRSAAAQRAGSRADRRHRARTVVVSVLLVIVVVLGIAFAGLYGWVNSNLNKQEWLTSMADNSKATTWLILGSDERDGTTGDDGTTGARTDTILVLTKPKSGAASLVSIPRDSLVQVDGYYMKINAVLGDYGNQAMVGEIEDITGYKIDHVAELSFGGLVKVVDALGGVELCYDDDVNDEKSGMVWTAGCHVADGTTALAFSRMRYSDPNGDFGRAERQRQVIGAIAKKAASASTLLNFGKDKAVAEAVLGALTVDEKTTPFTLVQMLLAFKSASGNDGITGSVYWSDPDYYVDGVGSSVLLDDAQNTELFKELNEGTHAAGTVGTLADES</sequence>
<keyword evidence="3" id="KW-0472">Membrane</keyword>
<dbReference type="PANTHER" id="PTHR33392">
    <property type="entry name" value="POLYISOPRENYL-TEICHOIC ACID--PEPTIDOGLYCAN TEICHOIC ACID TRANSFERASE TAGU"/>
    <property type="match status" value="1"/>
</dbReference>
<dbReference type="NCBIfam" id="TIGR00350">
    <property type="entry name" value="lytR_cpsA_psr"/>
    <property type="match status" value="1"/>
</dbReference>
<comment type="caution">
    <text evidence="5">The sequence shown here is derived from an EMBL/GenBank/DDBJ whole genome shotgun (WGS) entry which is preliminary data.</text>
</comment>
<evidence type="ECO:0000313" key="6">
    <source>
        <dbReference type="Proteomes" id="UP000469292"/>
    </source>
</evidence>
<evidence type="ECO:0000259" key="4">
    <source>
        <dbReference type="Pfam" id="PF03816"/>
    </source>
</evidence>
<dbReference type="AlphaFoldDB" id="A0A6I5MYP1"/>
<dbReference type="Proteomes" id="UP000469292">
    <property type="component" value="Unassembled WGS sequence"/>
</dbReference>
<feature type="domain" description="Cell envelope-related transcriptional attenuator" evidence="4">
    <location>
        <begin position="263"/>
        <end position="405"/>
    </location>
</feature>
<dbReference type="PANTHER" id="PTHR33392:SF6">
    <property type="entry name" value="POLYISOPRENYL-TEICHOIC ACID--PEPTIDOGLYCAN TEICHOIC ACID TRANSFERASE TAGU"/>
    <property type="match status" value="1"/>
</dbReference>
<proteinExistence type="inferred from homology"/>
<dbReference type="InterPro" id="IPR004474">
    <property type="entry name" value="LytR_CpsA_psr"/>
</dbReference>
<feature type="compositionally biased region" description="Low complexity" evidence="2">
    <location>
        <begin position="163"/>
        <end position="185"/>
    </location>
</feature>
<evidence type="ECO:0000256" key="1">
    <source>
        <dbReference type="ARBA" id="ARBA00006068"/>
    </source>
</evidence>
<evidence type="ECO:0000313" key="5">
    <source>
        <dbReference type="EMBL" id="NEG69316.1"/>
    </source>
</evidence>
<dbReference type="InterPro" id="IPR050922">
    <property type="entry name" value="LytR/CpsA/Psr_CW_biosynth"/>
</dbReference>
<evidence type="ECO:0000256" key="3">
    <source>
        <dbReference type="SAM" id="Phobius"/>
    </source>
</evidence>
<keyword evidence="3" id="KW-1133">Transmembrane helix</keyword>
<feature type="compositionally biased region" description="Low complexity" evidence="2">
    <location>
        <begin position="20"/>
        <end position="43"/>
    </location>
</feature>
<keyword evidence="6" id="KW-1185">Reference proteome</keyword>
<dbReference type="Pfam" id="PF03816">
    <property type="entry name" value="LytR_cpsA_psr"/>
    <property type="match status" value="1"/>
</dbReference>
<name>A0A6I5MYP1_9BIFI</name>
<comment type="similarity">
    <text evidence="1">Belongs to the LytR/CpsA/Psr (LCP) family.</text>
</comment>
<reference evidence="5 6" key="1">
    <citation type="submission" date="2019-09" db="EMBL/GenBank/DDBJ databases">
        <title>Phylogenetic characterization of a novel taxon of the genus Bifidobacterium: Bifidobacterium choloepi sp. nov.</title>
        <authorList>
            <person name="Modesto M."/>
            <person name="Satti M."/>
        </authorList>
    </citation>
    <scope>NUCLEOTIDE SEQUENCE [LARGE SCALE GENOMIC DNA]</scope>
    <source>
        <strain evidence="5 6">BRDM6</strain>
    </source>
</reference>
<gene>
    <name evidence="5" type="ORF">F6S87_01480</name>
</gene>
<organism evidence="5 6">
    <name type="scientific">Bifidobacterium choloepi</name>
    <dbReference type="NCBI Taxonomy" id="2614131"/>
    <lineage>
        <taxon>Bacteria</taxon>
        <taxon>Bacillati</taxon>
        <taxon>Actinomycetota</taxon>
        <taxon>Actinomycetes</taxon>
        <taxon>Bifidobacteriales</taxon>
        <taxon>Bifidobacteriaceae</taxon>
        <taxon>Bifidobacterium</taxon>
    </lineage>
</organism>
<feature type="transmembrane region" description="Helical" evidence="3">
    <location>
        <begin position="197"/>
        <end position="220"/>
    </location>
</feature>